<name>A0ABX7ALW1_9BACI</name>
<accession>A0ABX7ALW1</accession>
<dbReference type="InterPro" id="IPR010090">
    <property type="entry name" value="Phage_tape_meas"/>
</dbReference>
<reference evidence="2 3" key="1">
    <citation type="submission" date="2020-01" db="EMBL/GenBank/DDBJ databases">
        <authorList>
            <person name="Liu G."/>
            <person name="Liu B."/>
        </authorList>
    </citation>
    <scope>NUCLEOTIDE SEQUENCE [LARGE SCALE GENOMIC DNA]</scope>
    <source>
        <strain evidence="2 3">FJAT-51161</strain>
    </source>
</reference>
<evidence type="ECO:0000313" key="3">
    <source>
        <dbReference type="Proteomes" id="UP000596049"/>
    </source>
</evidence>
<dbReference type="Pfam" id="PF10145">
    <property type="entry name" value="PhageMin_Tail"/>
    <property type="match status" value="1"/>
</dbReference>
<evidence type="ECO:0000313" key="2">
    <source>
        <dbReference type="EMBL" id="QQP10902.1"/>
    </source>
</evidence>
<proteinExistence type="predicted"/>
<protein>
    <submittedName>
        <fullName evidence="2">Phage tail tape measure protein</fullName>
    </submittedName>
</protein>
<sequence>MDEVGNFVKNVLPRLVSDPAQDALKMVDVSLTDKSGNMRDIIDVYTDVANKVKELNDVERISVMEGLAG</sequence>
<keyword evidence="3" id="KW-1185">Reference proteome</keyword>
<dbReference type="Proteomes" id="UP000596049">
    <property type="component" value="Chromosome"/>
</dbReference>
<gene>
    <name evidence="2" type="ORF">FJQ98_16795</name>
</gene>
<organism evidence="2 3">
    <name type="scientific">Lysinibacillus agricola</name>
    <dbReference type="NCBI Taxonomy" id="2590012"/>
    <lineage>
        <taxon>Bacteria</taxon>
        <taxon>Bacillati</taxon>
        <taxon>Bacillota</taxon>
        <taxon>Bacilli</taxon>
        <taxon>Bacillales</taxon>
        <taxon>Bacillaceae</taxon>
        <taxon>Lysinibacillus</taxon>
    </lineage>
</organism>
<evidence type="ECO:0000259" key="1">
    <source>
        <dbReference type="Pfam" id="PF10145"/>
    </source>
</evidence>
<dbReference type="EMBL" id="CP067341">
    <property type="protein sequence ID" value="QQP10902.1"/>
    <property type="molecule type" value="Genomic_DNA"/>
</dbReference>
<feature type="domain" description="Phage tail tape measure protein" evidence="1">
    <location>
        <begin position="2"/>
        <end position="69"/>
    </location>
</feature>